<dbReference type="GO" id="GO:0000226">
    <property type="term" value="P:microtubule cytoskeleton organization"/>
    <property type="evidence" value="ECO:0007669"/>
    <property type="project" value="TreeGrafter"/>
</dbReference>
<dbReference type="SUPFAM" id="SSF56059">
    <property type="entry name" value="Glutathione synthetase ATP-binding domain-like"/>
    <property type="match status" value="1"/>
</dbReference>
<dbReference type="AlphaFoldDB" id="A0AAD7XKR2"/>
<dbReference type="GO" id="GO:0005524">
    <property type="term" value="F:ATP binding"/>
    <property type="evidence" value="ECO:0007669"/>
    <property type="project" value="UniProtKB-KW"/>
</dbReference>
<keyword evidence="3" id="KW-0067">ATP-binding</keyword>
<accession>A0AAD7XKR2</accession>
<evidence type="ECO:0000256" key="4">
    <source>
        <dbReference type="ARBA" id="ARBA00041448"/>
    </source>
</evidence>
<feature type="compositionally biased region" description="Acidic residues" evidence="6">
    <location>
        <begin position="1"/>
        <end position="23"/>
    </location>
</feature>
<feature type="compositionally biased region" description="Basic residues" evidence="6">
    <location>
        <begin position="751"/>
        <end position="760"/>
    </location>
</feature>
<feature type="region of interest" description="Disordered" evidence="6">
    <location>
        <begin position="485"/>
        <end position="509"/>
    </location>
</feature>
<evidence type="ECO:0000256" key="2">
    <source>
        <dbReference type="ARBA" id="ARBA00022741"/>
    </source>
</evidence>
<sequence>MKKNDDDENDDLGDAMSDEDEEASSASSAVDVGSNKAPTGRLVSMCASLWARPSTVYFAYPRDVNVSRSGEAPRLEGLEGRRLNYRCAWERNCVKKAFACAGFKRVRDGTEIKKKKEERSVVSELVDAVAELVFKKDEPSKQPPQRGRKRVLIWSASWTKHPPAETYAALNRYQKVNHFPGSWCLGRKDRLMRTLARARKSHRYAYDFAPETYSLPPEIKQLEFAARLEPRTIWIVKPPASSCGRGIRLVKDLSVLPRDRKLVAQRYVDEPFTRVNGRKFDLRVYALLTSLDPLVVYMHEDGLVRFSTHPYTVRNLRCRYVHLTNYSVNKKSKRYVENNVREGGDDDDDDENDDAKRSEAACKWGLGQLWRWLNDHGYDAAAVKRKIQDVVVKTLVAAEAEMTPASRRAFRKSPHAPKRPCFELFGFDVLLDASLKPWLIEVNVSPSLMGGSLLDRQIKGRLMSDVFHTVGFEPYDPAVVKAERRRTKAAAPGPPPVRPTMQQDRWRRSGKPEDIDLARLAEADWDLLMHAEDECARAASGGFRRVWPPEPSRPWTRESASADNATIATILPLFDSLRFSDCLLARSAVSPARVVFKHCPLGLPRGETPETIAPSPAPRPRPASASSTSRLASLTKAAATRVDVVRLRRRERSNNAAATTGNKRPAARETAKSAAAKHNSRQASSSSSRCTDPPQYRVDASLGWQQLAYLNLFRREKADDRDDDRHPAQPPTIMMSPSASSLQRASTANHRGSRKQRHYSLPRPRVPTGATTGDEDFYLS</sequence>
<feature type="region of interest" description="Disordered" evidence="6">
    <location>
        <begin position="1"/>
        <end position="34"/>
    </location>
</feature>
<evidence type="ECO:0000313" key="7">
    <source>
        <dbReference type="EMBL" id="KAJ8601936.1"/>
    </source>
</evidence>
<keyword evidence="8" id="KW-1185">Reference proteome</keyword>
<dbReference type="Pfam" id="PF03133">
    <property type="entry name" value="TTL"/>
    <property type="match status" value="1"/>
</dbReference>
<protein>
    <recommendedName>
        <fullName evidence="4">Tubulin--tyrosine ligase-like protein 5</fullName>
    </recommendedName>
</protein>
<dbReference type="EMBL" id="JAQMWT010000393">
    <property type="protein sequence ID" value="KAJ8601936.1"/>
    <property type="molecule type" value="Genomic_DNA"/>
</dbReference>
<dbReference type="Proteomes" id="UP001230188">
    <property type="component" value="Unassembled WGS sequence"/>
</dbReference>
<comment type="catalytic activity">
    <reaction evidence="5">
        <text>L-glutamyl-[protein] + L-glutamate + ATP = gamma-L-glutamyl-L-glutamyl-[protein] + ADP + phosphate + H(+)</text>
        <dbReference type="Rhea" id="RHEA:60144"/>
        <dbReference type="Rhea" id="RHEA-COMP:10208"/>
        <dbReference type="Rhea" id="RHEA-COMP:15517"/>
        <dbReference type="ChEBI" id="CHEBI:15378"/>
        <dbReference type="ChEBI" id="CHEBI:29973"/>
        <dbReference type="ChEBI" id="CHEBI:29985"/>
        <dbReference type="ChEBI" id="CHEBI:30616"/>
        <dbReference type="ChEBI" id="CHEBI:43474"/>
        <dbReference type="ChEBI" id="CHEBI:143622"/>
        <dbReference type="ChEBI" id="CHEBI:456216"/>
    </reaction>
    <physiologicalReaction direction="left-to-right" evidence="5">
        <dbReference type="Rhea" id="RHEA:60145"/>
    </physiologicalReaction>
</comment>
<evidence type="ECO:0000256" key="3">
    <source>
        <dbReference type="ARBA" id="ARBA00022840"/>
    </source>
</evidence>
<proteinExistence type="predicted"/>
<keyword evidence="2" id="KW-0547">Nucleotide-binding</keyword>
<organism evidence="7 8">
    <name type="scientific">Chrysophaeum taylorii</name>
    <dbReference type="NCBI Taxonomy" id="2483200"/>
    <lineage>
        <taxon>Eukaryota</taxon>
        <taxon>Sar</taxon>
        <taxon>Stramenopiles</taxon>
        <taxon>Ochrophyta</taxon>
        <taxon>Pelagophyceae</taxon>
        <taxon>Pelagomonadales</taxon>
        <taxon>Pelagomonadaceae</taxon>
        <taxon>Chrysophaeum</taxon>
    </lineage>
</organism>
<dbReference type="PROSITE" id="PS51221">
    <property type="entry name" value="TTL"/>
    <property type="match status" value="1"/>
</dbReference>
<feature type="compositionally biased region" description="Basic and acidic residues" evidence="6">
    <location>
        <begin position="718"/>
        <end position="727"/>
    </location>
</feature>
<dbReference type="GO" id="GO:0036064">
    <property type="term" value="C:ciliary basal body"/>
    <property type="evidence" value="ECO:0007669"/>
    <property type="project" value="TreeGrafter"/>
</dbReference>
<gene>
    <name evidence="7" type="ORF">CTAYLR_004451</name>
</gene>
<evidence type="ECO:0000256" key="6">
    <source>
        <dbReference type="SAM" id="MobiDB-lite"/>
    </source>
</evidence>
<dbReference type="InterPro" id="IPR004344">
    <property type="entry name" value="TTL/TTLL_fam"/>
</dbReference>
<dbReference type="GO" id="GO:0070740">
    <property type="term" value="F:tubulin-glutamic acid ligase activity"/>
    <property type="evidence" value="ECO:0007669"/>
    <property type="project" value="TreeGrafter"/>
</dbReference>
<evidence type="ECO:0000256" key="1">
    <source>
        <dbReference type="ARBA" id="ARBA00022598"/>
    </source>
</evidence>
<name>A0AAD7XKR2_9STRA</name>
<evidence type="ECO:0000313" key="8">
    <source>
        <dbReference type="Proteomes" id="UP001230188"/>
    </source>
</evidence>
<dbReference type="GO" id="GO:0015631">
    <property type="term" value="F:tubulin binding"/>
    <property type="evidence" value="ECO:0007669"/>
    <property type="project" value="TreeGrafter"/>
</dbReference>
<dbReference type="PANTHER" id="PTHR12241">
    <property type="entry name" value="TUBULIN POLYGLUTAMYLASE"/>
    <property type="match status" value="1"/>
</dbReference>
<comment type="caution">
    <text evidence="7">The sequence shown here is derived from an EMBL/GenBank/DDBJ whole genome shotgun (WGS) entry which is preliminary data.</text>
</comment>
<evidence type="ECO:0000256" key="5">
    <source>
        <dbReference type="ARBA" id="ARBA00049274"/>
    </source>
</evidence>
<feature type="compositionally biased region" description="Low complexity" evidence="6">
    <location>
        <begin position="622"/>
        <end position="642"/>
    </location>
</feature>
<keyword evidence="1" id="KW-0436">Ligase</keyword>
<feature type="region of interest" description="Disordered" evidence="6">
    <location>
        <begin position="600"/>
        <end position="694"/>
    </location>
</feature>
<feature type="region of interest" description="Disordered" evidence="6">
    <location>
        <begin position="718"/>
        <end position="780"/>
    </location>
</feature>
<dbReference type="PANTHER" id="PTHR12241:SF145">
    <property type="entry name" value="TUBULIN POLYGLUTAMYLASE TTLL5"/>
    <property type="match status" value="1"/>
</dbReference>
<dbReference type="Gene3D" id="3.30.470.20">
    <property type="entry name" value="ATP-grasp fold, B domain"/>
    <property type="match status" value="1"/>
</dbReference>
<feature type="compositionally biased region" description="Polar residues" evidence="6">
    <location>
        <begin position="735"/>
        <end position="750"/>
    </location>
</feature>
<reference evidence="7" key="1">
    <citation type="submission" date="2023-01" db="EMBL/GenBank/DDBJ databases">
        <title>Metagenome sequencing of chrysophaentin producing Chrysophaeum taylorii.</title>
        <authorList>
            <person name="Davison J."/>
            <person name="Bewley C."/>
        </authorList>
    </citation>
    <scope>NUCLEOTIDE SEQUENCE</scope>
    <source>
        <strain evidence="7">NIES-1699</strain>
    </source>
</reference>